<dbReference type="AlphaFoldDB" id="A0A1M7KW53"/>
<proteinExistence type="predicted"/>
<feature type="transmembrane region" description="Helical" evidence="1">
    <location>
        <begin position="87"/>
        <end position="108"/>
    </location>
</feature>
<accession>A0A1M7KW53</accession>
<reference evidence="2 3" key="1">
    <citation type="submission" date="2016-11" db="EMBL/GenBank/DDBJ databases">
        <authorList>
            <person name="Jaros S."/>
            <person name="Januszkiewicz K."/>
            <person name="Wedrychowicz H."/>
        </authorList>
    </citation>
    <scope>NUCLEOTIDE SEQUENCE [LARGE SCALE GENOMIC DNA]</scope>
    <source>
        <strain evidence="2 3">Y1</strain>
    </source>
</reference>
<feature type="transmembrane region" description="Helical" evidence="1">
    <location>
        <begin position="12"/>
        <end position="34"/>
    </location>
</feature>
<evidence type="ECO:0000256" key="1">
    <source>
        <dbReference type="SAM" id="Phobius"/>
    </source>
</evidence>
<feature type="transmembrane region" description="Helical" evidence="1">
    <location>
        <begin position="54"/>
        <end position="75"/>
    </location>
</feature>
<feature type="transmembrane region" description="Helical" evidence="1">
    <location>
        <begin position="137"/>
        <end position="158"/>
    </location>
</feature>
<name>A0A1M7KW53_RUMFL</name>
<keyword evidence="1" id="KW-0472">Membrane</keyword>
<evidence type="ECO:0000313" key="3">
    <source>
        <dbReference type="Proteomes" id="UP000184394"/>
    </source>
</evidence>
<gene>
    <name evidence="2" type="ORF">SAMN04487860_11082</name>
</gene>
<dbReference type="Proteomes" id="UP000184394">
    <property type="component" value="Unassembled WGS sequence"/>
</dbReference>
<evidence type="ECO:0000313" key="2">
    <source>
        <dbReference type="EMBL" id="SHM69751.1"/>
    </source>
</evidence>
<organism evidence="2 3">
    <name type="scientific">Ruminococcus flavefaciens</name>
    <dbReference type="NCBI Taxonomy" id="1265"/>
    <lineage>
        <taxon>Bacteria</taxon>
        <taxon>Bacillati</taxon>
        <taxon>Bacillota</taxon>
        <taxon>Clostridia</taxon>
        <taxon>Eubacteriales</taxon>
        <taxon>Oscillospiraceae</taxon>
        <taxon>Ruminococcus</taxon>
    </lineage>
</organism>
<keyword evidence="1" id="KW-0812">Transmembrane</keyword>
<sequence length="169" mass="18668">MQKPNTLKVTLLTSALFCIIKLALDIFFIMYNHLSLYTALFGEPLKSEPLPTNIKFGLMLEAVIVSAPICILASINCAYKDLKRKRGIITLIIAILMFLLDYVGAFLVNSLLCNNIREKYGENIITIVKQVNSLRDFSGFLVCAAFVMVCCCASIEIYGGSLKEKGAQG</sequence>
<protein>
    <submittedName>
        <fullName evidence="2">Uncharacterized protein</fullName>
    </submittedName>
</protein>
<dbReference type="EMBL" id="FRCT01000010">
    <property type="protein sequence ID" value="SHM69751.1"/>
    <property type="molecule type" value="Genomic_DNA"/>
</dbReference>
<keyword evidence="1" id="KW-1133">Transmembrane helix</keyword>